<evidence type="ECO:0000256" key="1">
    <source>
        <dbReference type="SAM" id="MobiDB-lite"/>
    </source>
</evidence>
<proteinExistence type="predicted"/>
<dbReference type="AlphaFoldDB" id="A0A6G1I896"/>
<evidence type="ECO:0000313" key="2">
    <source>
        <dbReference type="EMBL" id="KAF2404257.1"/>
    </source>
</evidence>
<gene>
    <name evidence="2" type="ORF">EJ06DRAFT_194298</name>
</gene>
<evidence type="ECO:0000313" key="3">
    <source>
        <dbReference type="Proteomes" id="UP000799640"/>
    </source>
</evidence>
<dbReference type="Proteomes" id="UP000799640">
    <property type="component" value="Unassembled WGS sequence"/>
</dbReference>
<sequence length="155" mass="17535">MCTSRDSTYKASDAPVFLSRQHHNSHRVLTPTFNRGLSLQIITRDPSTQHPSPHHHVQPTRPPDSLPRAHQTRYGAPWSHRTQFDRADPRCGSPRRVSACVGKARAEGYRRAEGFLMPGTDVVEERRRAKDTVSAVNALSRSIWDVVYVGREGRD</sequence>
<dbReference type="EMBL" id="ML996688">
    <property type="protein sequence ID" value="KAF2404257.1"/>
    <property type="molecule type" value="Genomic_DNA"/>
</dbReference>
<protein>
    <submittedName>
        <fullName evidence="2">Uncharacterized protein</fullName>
    </submittedName>
</protein>
<keyword evidence="3" id="KW-1185">Reference proteome</keyword>
<feature type="region of interest" description="Disordered" evidence="1">
    <location>
        <begin position="44"/>
        <end position="96"/>
    </location>
</feature>
<name>A0A6G1I896_9PEZI</name>
<reference evidence="2" key="1">
    <citation type="journal article" date="2020" name="Stud. Mycol.">
        <title>101 Dothideomycetes genomes: a test case for predicting lifestyles and emergence of pathogens.</title>
        <authorList>
            <person name="Haridas S."/>
            <person name="Albert R."/>
            <person name="Binder M."/>
            <person name="Bloem J."/>
            <person name="Labutti K."/>
            <person name="Salamov A."/>
            <person name="Andreopoulos B."/>
            <person name="Baker S."/>
            <person name="Barry K."/>
            <person name="Bills G."/>
            <person name="Bluhm B."/>
            <person name="Cannon C."/>
            <person name="Castanera R."/>
            <person name="Culley D."/>
            <person name="Daum C."/>
            <person name="Ezra D."/>
            <person name="Gonzalez J."/>
            <person name="Henrissat B."/>
            <person name="Kuo A."/>
            <person name="Liang C."/>
            <person name="Lipzen A."/>
            <person name="Lutzoni F."/>
            <person name="Magnuson J."/>
            <person name="Mondo S."/>
            <person name="Nolan M."/>
            <person name="Ohm R."/>
            <person name="Pangilinan J."/>
            <person name="Park H.-J."/>
            <person name="Ramirez L."/>
            <person name="Alfaro M."/>
            <person name="Sun H."/>
            <person name="Tritt A."/>
            <person name="Yoshinaga Y."/>
            <person name="Zwiers L.-H."/>
            <person name="Turgeon B."/>
            <person name="Goodwin S."/>
            <person name="Spatafora J."/>
            <person name="Crous P."/>
            <person name="Grigoriev I."/>
        </authorList>
    </citation>
    <scope>NUCLEOTIDE SEQUENCE</scope>
    <source>
        <strain evidence="2">CBS 262.69</strain>
    </source>
</reference>
<organism evidence="2 3">
    <name type="scientific">Trichodelitschia bisporula</name>
    <dbReference type="NCBI Taxonomy" id="703511"/>
    <lineage>
        <taxon>Eukaryota</taxon>
        <taxon>Fungi</taxon>
        <taxon>Dikarya</taxon>
        <taxon>Ascomycota</taxon>
        <taxon>Pezizomycotina</taxon>
        <taxon>Dothideomycetes</taxon>
        <taxon>Dothideomycetes incertae sedis</taxon>
        <taxon>Phaeotrichales</taxon>
        <taxon>Phaeotrichaceae</taxon>
        <taxon>Trichodelitschia</taxon>
    </lineage>
</organism>
<accession>A0A6G1I896</accession>